<dbReference type="GO" id="GO:0052170">
    <property type="term" value="P:symbiont-mediated suppression of host innate immune response"/>
    <property type="evidence" value="ECO:0007669"/>
    <property type="project" value="UniProtKB-KW"/>
</dbReference>
<evidence type="ECO:0000256" key="4">
    <source>
        <dbReference type="ARBA" id="ARBA00011105"/>
    </source>
</evidence>
<comment type="similarity">
    <text evidence="3 10">Belongs to the geminiviridae protein AV2/V2 family.</text>
</comment>
<comment type="subunit">
    <text evidence="4 10">Interacts with host SGS3.</text>
</comment>
<comment type="subcellular location">
    <subcellularLocation>
        <location evidence="2 10">Host cytoplasm</location>
        <location evidence="2 10">Host perinuclear region</location>
    </subcellularLocation>
</comment>
<comment type="function">
    <text evidence="1 10">Through its interaction with host SGS3, acts as a suppressor of RNA-mediated gene silencing, also known as post-transcriptional gene silencing (PTGS), a mechanism of plant viral defense that limits the accumulation of viral RNAs.</text>
</comment>
<keyword evidence="6 10" id="KW-0945">Host-virus interaction</keyword>
<dbReference type="GeneID" id="9121926"/>
<name>D6MTV9_9GEMI</name>
<proteinExistence type="inferred from homology"/>
<evidence type="ECO:0000313" key="12">
    <source>
        <dbReference type="Proteomes" id="UP000203775"/>
    </source>
</evidence>
<evidence type="ECO:0000256" key="8">
    <source>
        <dbReference type="ARBA" id="ARBA00023200"/>
    </source>
</evidence>
<evidence type="ECO:0000256" key="1">
    <source>
        <dbReference type="ARBA" id="ARBA00003603"/>
    </source>
</evidence>
<dbReference type="GO" id="GO:0019028">
    <property type="term" value="C:viral capsid"/>
    <property type="evidence" value="ECO:0007669"/>
    <property type="project" value="UniProtKB-KW"/>
</dbReference>
<keyword evidence="9" id="KW-0899">Viral immunoevasion</keyword>
<dbReference type="KEGG" id="vg:9121926"/>
<organism evidence="11 12">
    <name type="scientific">Soybean mild mottle virus</name>
    <dbReference type="NCBI Taxonomy" id="761701"/>
    <lineage>
        <taxon>Viruses</taxon>
        <taxon>Monodnaviria</taxon>
        <taxon>Shotokuvirae</taxon>
        <taxon>Cressdnaviricota</taxon>
        <taxon>Repensiviricetes</taxon>
        <taxon>Geplafuvirales</taxon>
        <taxon>Geminiviridae</taxon>
        <taxon>Begomovirus</taxon>
        <taxon>Begomovirus glycinevariati</taxon>
    </lineage>
</organism>
<dbReference type="InterPro" id="IPR002511">
    <property type="entry name" value="Gemini_V2"/>
</dbReference>
<dbReference type="GO" id="GO:0060967">
    <property type="term" value="P:negative regulation of gene silencing by regulatory ncRNA"/>
    <property type="evidence" value="ECO:0007669"/>
    <property type="project" value="InterPro"/>
</dbReference>
<keyword evidence="11" id="KW-0946">Virion</keyword>
<dbReference type="GO" id="GO:0044220">
    <property type="term" value="C:host cell perinuclear region of cytoplasm"/>
    <property type="evidence" value="ECO:0007669"/>
    <property type="project" value="UniProtKB-SubCell"/>
</dbReference>
<evidence type="ECO:0000256" key="2">
    <source>
        <dbReference type="ARBA" id="ARBA00004407"/>
    </source>
</evidence>
<evidence type="ECO:0000256" key="7">
    <source>
        <dbReference type="ARBA" id="ARBA00022632"/>
    </source>
</evidence>
<dbReference type="RefSeq" id="YP_003622548.1">
    <property type="nucleotide sequence ID" value="NC_014140.1"/>
</dbReference>
<sequence>MWDPLQNPFPHTVHGLRCMLAIKYVQLVIDTYPQDSIGEDLLRQIIQILRCRNHDQAEFRYSILFADVERTEKTQLRNPYGTTCTCRFCPKHVQAKSLEEPTHVQEAQNLQDVSFERCSKGV</sequence>
<dbReference type="EMBL" id="GQ472984">
    <property type="protein sequence ID" value="ADG36409.1"/>
    <property type="molecule type" value="Genomic_DNA"/>
</dbReference>
<accession>D6MTV9</accession>
<keyword evidence="7" id="KW-1090">Inhibition of host innate immune response by virus</keyword>
<dbReference type="Pfam" id="PF01524">
    <property type="entry name" value="Gemini_V2"/>
    <property type="match status" value="1"/>
</dbReference>
<evidence type="ECO:0000256" key="3">
    <source>
        <dbReference type="ARBA" id="ARBA00009397"/>
    </source>
</evidence>
<keyword evidence="12" id="KW-1185">Reference proteome</keyword>
<gene>
    <name evidence="11" type="primary">V2</name>
</gene>
<evidence type="ECO:0000313" key="11">
    <source>
        <dbReference type="EMBL" id="ADG36409.1"/>
    </source>
</evidence>
<evidence type="ECO:0000256" key="5">
    <source>
        <dbReference type="ARBA" id="ARBA00022463"/>
    </source>
</evidence>
<evidence type="ECO:0000256" key="9">
    <source>
        <dbReference type="ARBA" id="ARBA00023280"/>
    </source>
</evidence>
<keyword evidence="8 10" id="KW-1035">Host cytoplasm</keyword>
<protein>
    <recommendedName>
        <fullName evidence="10">Protein V2</fullName>
    </recommendedName>
</protein>
<evidence type="ECO:0000256" key="6">
    <source>
        <dbReference type="ARBA" id="ARBA00022581"/>
    </source>
</evidence>
<dbReference type="OrthoDB" id="14447at10239"/>
<keyword evidence="11" id="KW-0167">Capsid protein</keyword>
<keyword evidence="5 10" id="KW-0941">Suppressor of RNA silencing</keyword>
<dbReference type="Proteomes" id="UP000203775">
    <property type="component" value="Segment DNA A"/>
</dbReference>
<evidence type="ECO:0000256" key="10">
    <source>
        <dbReference type="RuleBase" id="RU364051"/>
    </source>
</evidence>
<reference evidence="11 12" key="1">
    <citation type="journal article" date="2010" name="Arch. Virol.">
        <title>Two new 'legumoviruses' (genus Begomovirus) naturally infecting soybean in Nigeria.</title>
        <authorList>
            <person name="Alabi O.J."/>
            <person name="Kumar P.L."/>
            <person name="Mgbechi-Ezeri J.U."/>
            <person name="Naidu R.A."/>
        </authorList>
    </citation>
    <scope>NUCLEOTIDE SEQUENCE [LARGE SCALE GENOMIC DNA]</scope>
    <source>
        <strain evidence="11">Sb17</strain>
    </source>
</reference>